<comment type="caution">
    <text evidence="1">The sequence shown here is derived from an EMBL/GenBank/DDBJ whole genome shotgun (WGS) entry which is preliminary data.</text>
</comment>
<sequence length="64" mass="7113">MITVTSEVVVTETFGLIELDFYIHGMRTMIRIPTGSSSERIEVVRKRANATLRRTFLAGGGITL</sequence>
<name>A0A0F9DQQ1_9ZZZZ</name>
<evidence type="ECO:0000313" key="1">
    <source>
        <dbReference type="EMBL" id="KKL14223.1"/>
    </source>
</evidence>
<accession>A0A0F9DQQ1</accession>
<protein>
    <submittedName>
        <fullName evidence="1">Uncharacterized protein</fullName>
    </submittedName>
</protein>
<proteinExistence type="predicted"/>
<dbReference type="AlphaFoldDB" id="A0A0F9DQQ1"/>
<reference evidence="1" key="1">
    <citation type="journal article" date="2015" name="Nature">
        <title>Complex archaea that bridge the gap between prokaryotes and eukaryotes.</title>
        <authorList>
            <person name="Spang A."/>
            <person name="Saw J.H."/>
            <person name="Jorgensen S.L."/>
            <person name="Zaremba-Niedzwiedzka K."/>
            <person name="Martijn J."/>
            <person name="Lind A.E."/>
            <person name="van Eijk R."/>
            <person name="Schleper C."/>
            <person name="Guy L."/>
            <person name="Ettema T.J."/>
        </authorList>
    </citation>
    <scope>NUCLEOTIDE SEQUENCE</scope>
</reference>
<dbReference type="EMBL" id="LAZR01040545">
    <property type="protein sequence ID" value="KKL14223.1"/>
    <property type="molecule type" value="Genomic_DNA"/>
</dbReference>
<gene>
    <name evidence="1" type="ORF">LCGC14_2517860</name>
</gene>
<organism evidence="1">
    <name type="scientific">marine sediment metagenome</name>
    <dbReference type="NCBI Taxonomy" id="412755"/>
    <lineage>
        <taxon>unclassified sequences</taxon>
        <taxon>metagenomes</taxon>
        <taxon>ecological metagenomes</taxon>
    </lineage>
</organism>